<dbReference type="AlphaFoldDB" id="F2RS20"/>
<evidence type="ECO:0000313" key="3">
    <source>
        <dbReference type="EMBL" id="EGD94119.1"/>
    </source>
</evidence>
<dbReference type="InterPro" id="IPR001680">
    <property type="entry name" value="WD40_rpt"/>
</dbReference>
<dbReference type="SMART" id="SM00320">
    <property type="entry name" value="WD40"/>
    <property type="match status" value="2"/>
</dbReference>
<evidence type="ECO:0000313" key="4">
    <source>
        <dbReference type="Proteomes" id="UP000009172"/>
    </source>
</evidence>
<evidence type="ECO:0000256" key="1">
    <source>
        <dbReference type="PROSITE-ProRule" id="PRU00221"/>
    </source>
</evidence>
<dbReference type="PROSITE" id="PS50294">
    <property type="entry name" value="WD_REPEATS_REGION"/>
    <property type="match status" value="1"/>
</dbReference>
<feature type="compositionally biased region" description="Basic and acidic residues" evidence="2">
    <location>
        <begin position="303"/>
        <end position="316"/>
    </location>
</feature>
<feature type="compositionally biased region" description="Low complexity" evidence="2">
    <location>
        <begin position="64"/>
        <end position="78"/>
    </location>
</feature>
<dbReference type="InterPro" id="IPR036322">
    <property type="entry name" value="WD40_repeat_dom_sf"/>
</dbReference>
<sequence>MVDQTETAAGSSSSSQSVPYLSAAGVVDDITKQEDLVMNEELPHTTETREESPPLSLFGPFAQPTSGLLSTPLTSSPSPEEEHISEDVPEVTGSLAHLPDPYPLINIPAHLTLYSNGHSFYHDRDMDEQEDVEELLDHSAPFVPESANDETDDGWQEDQWMEPPDGNGSLIEIAELSGFELDRLPHDRVGTGPGSISTISERDGNDATEGFYPSDDEDSYRDAESICGNVSSLPPARQEQLSTNHDISNNHNNTNNTTIGPITPPVEQAEFPPIELLQFALPDPGDHYFDPSGADSDMADISMHTEKPEHGPDKHPSPLIPEESTQIHPYLSPFLHAFLSTMVPYTFRVYSQSILPPNHIVPDEYTNKRHSPAFERNLTVEQFIRQWYLRARMSQDRLGIKHPYPPIASEAMNVQNWQRPTKISRPDDHKGRYFDIQNIPWSSKLNVDRAAARALRDQWYTSYHNLRFQPHGYAITPRDTENYFKAKNMYTKFKATMAHFQLRNLMSVRASNVVQYVYRNKVYSVTPFYDVQDTILELTESVSSNPVAEPLKISTMKAKHGVTVVGGFSGEYAYKGEIHGYDKVEGRITKHLNGITNHIDIVQHRTSHTPQAIIASNDNSIRILDCETNKFIATHRFARAINCTDTSPDGRLRVIVGDSADSWVVDSETGKPVQPLAGHRDYGFACAWSPDMLHIATSNQDKTVNIWDARMWRILQTLDSDVAGYRSLRFSPVGGGPRTLLMCEPADRFVIVNAQNYQTRQVHEFFGEIGGADFTPDGGRIWLSNMDSRFGGLMEFDRIQWGQEFGIGHTRRAKIEARGDVYYPDLPNEWLPEAELDDDPRCVLSASERRIRYLRLMSDAEFSRFNIYLG</sequence>
<evidence type="ECO:0000256" key="2">
    <source>
        <dbReference type="SAM" id="MobiDB-lite"/>
    </source>
</evidence>
<feature type="region of interest" description="Disordered" evidence="2">
    <location>
        <begin position="291"/>
        <end position="316"/>
    </location>
</feature>
<keyword evidence="4" id="KW-1185">Reference proteome</keyword>
<dbReference type="SUPFAM" id="SSF50978">
    <property type="entry name" value="WD40 repeat-like"/>
    <property type="match status" value="1"/>
</dbReference>
<dbReference type="InterPro" id="IPR015943">
    <property type="entry name" value="WD40/YVTN_repeat-like_dom_sf"/>
</dbReference>
<reference evidence="4" key="1">
    <citation type="journal article" date="2012" name="MBio">
        <title>Comparative genome analysis of Trichophyton rubrum and related dermatophytes reveals candidate genes involved in infection.</title>
        <authorList>
            <person name="Martinez D.A."/>
            <person name="Oliver B.G."/>
            <person name="Graeser Y."/>
            <person name="Goldberg J.M."/>
            <person name="Li W."/>
            <person name="Martinez-Rossi N.M."/>
            <person name="Monod M."/>
            <person name="Shelest E."/>
            <person name="Barton R.C."/>
            <person name="Birch E."/>
            <person name="Brakhage A.A."/>
            <person name="Chen Z."/>
            <person name="Gurr S.J."/>
            <person name="Heiman D."/>
            <person name="Heitman J."/>
            <person name="Kosti I."/>
            <person name="Rossi A."/>
            <person name="Saif S."/>
            <person name="Samalova M."/>
            <person name="Saunders C.W."/>
            <person name="Shea T."/>
            <person name="Summerbell R.C."/>
            <person name="Xu J."/>
            <person name="Young S."/>
            <person name="Zeng Q."/>
            <person name="Birren B.W."/>
            <person name="Cuomo C.A."/>
            <person name="White T.C."/>
        </authorList>
    </citation>
    <scope>NUCLEOTIDE SEQUENCE [LARGE SCALE GENOMIC DNA]</scope>
    <source>
        <strain evidence="4">CBS 112818</strain>
    </source>
</reference>
<proteinExistence type="predicted"/>
<dbReference type="OrthoDB" id="20669at2759"/>
<dbReference type="Proteomes" id="UP000009172">
    <property type="component" value="Unassembled WGS sequence"/>
</dbReference>
<dbReference type="PANTHER" id="PTHR43991">
    <property type="entry name" value="WD REPEAT PROTEIN (AFU_ORTHOLOGUE AFUA_8G05640)-RELATED"/>
    <property type="match status" value="1"/>
</dbReference>
<accession>F2RS20</accession>
<gene>
    <name evidence="3" type="ORF">TESG_01644</name>
</gene>
<dbReference type="EMBL" id="GG698482">
    <property type="protein sequence ID" value="EGD94119.1"/>
    <property type="molecule type" value="Genomic_DNA"/>
</dbReference>
<dbReference type="PANTHER" id="PTHR43991:SF12">
    <property type="entry name" value="WD REPEAT PROTEIN (AFU_ORTHOLOGUE AFUA_8G05640)"/>
    <property type="match status" value="1"/>
</dbReference>
<feature type="region of interest" description="Disordered" evidence="2">
    <location>
        <begin position="1"/>
        <end position="21"/>
    </location>
</feature>
<protein>
    <submittedName>
        <fullName evidence="3">WD repeat protein</fullName>
    </submittedName>
</protein>
<feature type="compositionally biased region" description="Low complexity" evidence="2">
    <location>
        <begin position="8"/>
        <end position="21"/>
    </location>
</feature>
<feature type="repeat" description="WD" evidence="1">
    <location>
        <begin position="676"/>
        <end position="717"/>
    </location>
</feature>
<dbReference type="Gene3D" id="2.130.10.10">
    <property type="entry name" value="YVTN repeat-like/Quinoprotein amine dehydrogenase"/>
    <property type="match status" value="1"/>
</dbReference>
<organism evidence="3 4">
    <name type="scientific">Trichophyton tonsurans (strain CBS 112818)</name>
    <name type="common">Scalp ringworm fungus</name>
    <dbReference type="NCBI Taxonomy" id="647933"/>
    <lineage>
        <taxon>Eukaryota</taxon>
        <taxon>Fungi</taxon>
        <taxon>Dikarya</taxon>
        <taxon>Ascomycota</taxon>
        <taxon>Pezizomycotina</taxon>
        <taxon>Eurotiomycetes</taxon>
        <taxon>Eurotiomycetidae</taxon>
        <taxon>Onygenales</taxon>
        <taxon>Arthrodermataceae</taxon>
        <taxon>Trichophyton</taxon>
    </lineage>
</organism>
<dbReference type="PROSITE" id="PS50082">
    <property type="entry name" value="WD_REPEATS_2"/>
    <property type="match status" value="1"/>
</dbReference>
<feature type="region of interest" description="Disordered" evidence="2">
    <location>
        <begin position="184"/>
        <end position="222"/>
    </location>
</feature>
<feature type="region of interest" description="Disordered" evidence="2">
    <location>
        <begin position="61"/>
        <end position="84"/>
    </location>
</feature>
<dbReference type="Pfam" id="PF00400">
    <property type="entry name" value="WD40"/>
    <property type="match status" value="1"/>
</dbReference>
<dbReference type="HOGENOM" id="CLU_011196_0_0_1"/>
<name>F2RS20_TRIT1</name>
<keyword evidence="1" id="KW-0853">WD repeat</keyword>